<sequence>MDTITSATATIAASDAACAGVLPGSLSKCPPSPSLSSSSANADQTASTSPTLCEHSEIQEEDTKVAGAFSREITLVDISPEDLDALQELGDRASETIECLRINRCRMDGSTFAALVDALCTHALPRLHTVDISQNRVGGAQAGIALAKLLAHAKNVRYLSLGWNQLALADLAALATCGSGTHGIKYLDLRANPLGISPNNLRKKSKKHADSAVDLDAGADAWIGEFVAAMPSLTHLLMAQATIDDSLLVAFIHALTEQRASLEYIGLEWLGLGGRLATVRSLVSGLVPSNPAMPPRPLHLNLAANNLGDSGVKIIAESGAVLSSLTLACNFITERGTRMLAEWLPSSGLTALELSDNYFGDQGILSLISTDNRHRSVESPYTQLTSLGLNSCCLGDASLRLLTDALACNWAPLMSLRILRNNRMSPGAKVAL</sequence>
<evidence type="ECO:0000256" key="4">
    <source>
        <dbReference type="SAM" id="MobiDB-lite"/>
    </source>
</evidence>
<dbReference type="Proteomes" id="UP001140094">
    <property type="component" value="Unassembled WGS sequence"/>
</dbReference>
<keyword evidence="6" id="KW-1185">Reference proteome</keyword>
<reference evidence="5" key="1">
    <citation type="submission" date="2022-07" db="EMBL/GenBank/DDBJ databases">
        <title>Phylogenomic reconstructions and comparative analyses of Kickxellomycotina fungi.</title>
        <authorList>
            <person name="Reynolds N.K."/>
            <person name="Stajich J.E."/>
            <person name="Barry K."/>
            <person name="Grigoriev I.V."/>
            <person name="Crous P."/>
            <person name="Smith M.E."/>
        </authorList>
    </citation>
    <scope>NUCLEOTIDE SEQUENCE</scope>
    <source>
        <strain evidence="5">NRRL 1565</strain>
    </source>
</reference>
<dbReference type="Pfam" id="PF13516">
    <property type="entry name" value="LRR_6"/>
    <property type="match status" value="2"/>
</dbReference>
<name>A0A9W8HXR9_9FUNG</name>
<organism evidence="5 6">
    <name type="scientific">Coemansia guatemalensis</name>
    <dbReference type="NCBI Taxonomy" id="2761395"/>
    <lineage>
        <taxon>Eukaryota</taxon>
        <taxon>Fungi</taxon>
        <taxon>Fungi incertae sedis</taxon>
        <taxon>Zoopagomycota</taxon>
        <taxon>Kickxellomycotina</taxon>
        <taxon>Kickxellomycetes</taxon>
        <taxon>Kickxellales</taxon>
        <taxon>Kickxellaceae</taxon>
        <taxon>Coemansia</taxon>
    </lineage>
</organism>
<protein>
    <submittedName>
        <fullName evidence="5">NACHT, LRR and PYD domains-containing protein 13</fullName>
    </submittedName>
</protein>
<dbReference type="AlphaFoldDB" id="A0A9W8HXR9"/>
<dbReference type="Gene3D" id="3.80.10.10">
    <property type="entry name" value="Ribonuclease Inhibitor"/>
    <property type="match status" value="2"/>
</dbReference>
<dbReference type="InterPro" id="IPR001611">
    <property type="entry name" value="Leu-rich_rpt"/>
</dbReference>
<comment type="similarity">
    <text evidence="3">Belongs to the PPP1R37 family.</text>
</comment>
<dbReference type="InterPro" id="IPR051279">
    <property type="entry name" value="PP1-Reg/Actin-Interact_Protein"/>
</dbReference>
<dbReference type="PANTHER" id="PTHR24112:SF9">
    <property type="entry name" value="PROTEIN PHOSPHATASE 1 REGULATORY SUBUNIT 37"/>
    <property type="match status" value="1"/>
</dbReference>
<feature type="compositionally biased region" description="Polar residues" evidence="4">
    <location>
        <begin position="40"/>
        <end position="51"/>
    </location>
</feature>
<keyword evidence="1" id="KW-0433">Leucine-rich repeat</keyword>
<accession>A0A9W8HXR9</accession>
<keyword evidence="2" id="KW-0677">Repeat</keyword>
<dbReference type="SUPFAM" id="SSF52047">
    <property type="entry name" value="RNI-like"/>
    <property type="match status" value="1"/>
</dbReference>
<feature type="region of interest" description="Disordered" evidence="4">
    <location>
        <begin position="32"/>
        <end position="57"/>
    </location>
</feature>
<evidence type="ECO:0000256" key="2">
    <source>
        <dbReference type="ARBA" id="ARBA00022737"/>
    </source>
</evidence>
<dbReference type="OrthoDB" id="120976at2759"/>
<dbReference type="PANTHER" id="PTHR24112">
    <property type="entry name" value="LEUCINE-RICH REPEAT, ISOFORM F-RELATED"/>
    <property type="match status" value="1"/>
</dbReference>
<evidence type="ECO:0000256" key="3">
    <source>
        <dbReference type="ARBA" id="ARBA00038315"/>
    </source>
</evidence>
<evidence type="ECO:0000313" key="5">
    <source>
        <dbReference type="EMBL" id="KAJ2804552.1"/>
    </source>
</evidence>
<gene>
    <name evidence="5" type="primary">NLRP13</name>
    <name evidence="5" type="ORF">H4R20_002459</name>
</gene>
<dbReference type="EMBL" id="JANBUO010000389">
    <property type="protein sequence ID" value="KAJ2804552.1"/>
    <property type="molecule type" value="Genomic_DNA"/>
</dbReference>
<evidence type="ECO:0000256" key="1">
    <source>
        <dbReference type="ARBA" id="ARBA00022614"/>
    </source>
</evidence>
<dbReference type="SMART" id="SM00368">
    <property type="entry name" value="LRR_RI"/>
    <property type="match status" value="3"/>
</dbReference>
<proteinExistence type="inferred from homology"/>
<dbReference type="InterPro" id="IPR032675">
    <property type="entry name" value="LRR_dom_sf"/>
</dbReference>
<comment type="caution">
    <text evidence="5">The sequence shown here is derived from an EMBL/GenBank/DDBJ whole genome shotgun (WGS) entry which is preliminary data.</text>
</comment>
<evidence type="ECO:0000313" key="6">
    <source>
        <dbReference type="Proteomes" id="UP001140094"/>
    </source>
</evidence>